<proteinExistence type="predicted"/>
<protein>
    <recommendedName>
        <fullName evidence="4">DUF1404 domain-containing protein</fullName>
    </recommendedName>
</protein>
<feature type="transmembrane region" description="Helical" evidence="1">
    <location>
        <begin position="29"/>
        <end position="50"/>
    </location>
</feature>
<comment type="caution">
    <text evidence="2">The sequence shown here is derived from an EMBL/GenBank/DDBJ whole genome shotgun (WGS) entry which is preliminary data.</text>
</comment>
<keyword evidence="1" id="KW-0472">Membrane</keyword>
<dbReference type="RefSeq" id="WP_188384283.1">
    <property type="nucleotide sequence ID" value="NZ_BMEY01000007.1"/>
</dbReference>
<feature type="transmembrane region" description="Helical" evidence="1">
    <location>
        <begin position="5"/>
        <end position="23"/>
    </location>
</feature>
<dbReference type="Proteomes" id="UP000613512">
    <property type="component" value="Unassembled WGS sequence"/>
</dbReference>
<keyword evidence="3" id="KW-1185">Reference proteome</keyword>
<evidence type="ECO:0000313" key="2">
    <source>
        <dbReference type="EMBL" id="GGA74038.1"/>
    </source>
</evidence>
<dbReference type="EMBL" id="BMEY01000007">
    <property type="protein sequence ID" value="GGA74038.1"/>
    <property type="molecule type" value="Genomic_DNA"/>
</dbReference>
<sequence>MKRSFIIGSLIFLILIIPPIRIYMESMMIIHMLVQLPLLIVVGWCIGEYIENKYPKLFELINGNGVSGIIIFVAITMFWMLPRTLDEALTFPIYEIFKFISLPLAGFLLKDSWRKIKAFGRIFIYLNYLSMFGLMGWLYLDSPIQICNNYLLEQQKTLGWGFIFITALMVLYVLQSVFTDQSEEE</sequence>
<dbReference type="AlphaFoldDB" id="A0A916RXH3"/>
<feature type="transmembrane region" description="Helical" evidence="1">
    <location>
        <begin position="91"/>
        <end position="110"/>
    </location>
</feature>
<feature type="transmembrane region" description="Helical" evidence="1">
    <location>
        <begin position="160"/>
        <end position="178"/>
    </location>
</feature>
<gene>
    <name evidence="2" type="ORF">GCM10008025_17230</name>
</gene>
<accession>A0A916RXH3</accession>
<feature type="transmembrane region" description="Helical" evidence="1">
    <location>
        <begin position="57"/>
        <end position="79"/>
    </location>
</feature>
<evidence type="ECO:0008006" key="4">
    <source>
        <dbReference type="Google" id="ProtNLM"/>
    </source>
</evidence>
<name>A0A916RXH3_9BACI</name>
<organism evidence="2 3">
    <name type="scientific">Ornithinibacillus halotolerans</name>
    <dbReference type="NCBI Taxonomy" id="1274357"/>
    <lineage>
        <taxon>Bacteria</taxon>
        <taxon>Bacillati</taxon>
        <taxon>Bacillota</taxon>
        <taxon>Bacilli</taxon>
        <taxon>Bacillales</taxon>
        <taxon>Bacillaceae</taxon>
        <taxon>Ornithinibacillus</taxon>
    </lineage>
</organism>
<keyword evidence="1" id="KW-1133">Transmembrane helix</keyword>
<evidence type="ECO:0000256" key="1">
    <source>
        <dbReference type="SAM" id="Phobius"/>
    </source>
</evidence>
<keyword evidence="1" id="KW-0812">Transmembrane</keyword>
<reference evidence="2" key="2">
    <citation type="submission" date="2020-09" db="EMBL/GenBank/DDBJ databases">
        <authorList>
            <person name="Sun Q."/>
            <person name="Zhou Y."/>
        </authorList>
    </citation>
    <scope>NUCLEOTIDE SEQUENCE</scope>
    <source>
        <strain evidence="2">CGMCC 1.12408</strain>
    </source>
</reference>
<reference evidence="2" key="1">
    <citation type="journal article" date="2014" name="Int. J. Syst. Evol. Microbiol.">
        <title>Complete genome sequence of Corynebacterium casei LMG S-19264T (=DSM 44701T), isolated from a smear-ripened cheese.</title>
        <authorList>
            <consortium name="US DOE Joint Genome Institute (JGI-PGF)"/>
            <person name="Walter F."/>
            <person name="Albersmeier A."/>
            <person name="Kalinowski J."/>
            <person name="Ruckert C."/>
        </authorList>
    </citation>
    <scope>NUCLEOTIDE SEQUENCE</scope>
    <source>
        <strain evidence="2">CGMCC 1.12408</strain>
    </source>
</reference>
<feature type="transmembrane region" description="Helical" evidence="1">
    <location>
        <begin position="122"/>
        <end position="140"/>
    </location>
</feature>
<evidence type="ECO:0000313" key="3">
    <source>
        <dbReference type="Proteomes" id="UP000613512"/>
    </source>
</evidence>